<dbReference type="InterPro" id="IPR009057">
    <property type="entry name" value="Homeodomain-like_sf"/>
</dbReference>
<evidence type="ECO:0000256" key="4">
    <source>
        <dbReference type="PROSITE-ProRule" id="PRU00335"/>
    </source>
</evidence>
<evidence type="ECO:0000256" key="2">
    <source>
        <dbReference type="ARBA" id="ARBA00023125"/>
    </source>
</evidence>
<dbReference type="SUPFAM" id="SSF46689">
    <property type="entry name" value="Homeodomain-like"/>
    <property type="match status" value="1"/>
</dbReference>
<dbReference type="EMBL" id="JAGINW010000001">
    <property type="protein sequence ID" value="MBP2330020.1"/>
    <property type="molecule type" value="Genomic_DNA"/>
</dbReference>
<organism evidence="6 7">
    <name type="scientific">Kibdelosporangium banguiense</name>
    <dbReference type="NCBI Taxonomy" id="1365924"/>
    <lineage>
        <taxon>Bacteria</taxon>
        <taxon>Bacillati</taxon>
        <taxon>Actinomycetota</taxon>
        <taxon>Actinomycetes</taxon>
        <taxon>Pseudonocardiales</taxon>
        <taxon>Pseudonocardiaceae</taxon>
        <taxon>Kibdelosporangium</taxon>
    </lineage>
</organism>
<sequence length="186" mass="19562">MTAQRADARRNYSRILAAAEQEVAAHGVNASLEQIARTVGVGSATVRRHFPTRVALLQAVFRERIEALCDSARELTEAPDARAALLEWLVAVADYAIEARGLAAALVLDEPVERGHPNACTAKLAEAGDPLLERAVQAGTVAPGLTTADLLTLIVGILLATEHGPDQADTVRRLFGVVVAGLSPCG</sequence>
<dbReference type="Gene3D" id="1.10.357.10">
    <property type="entry name" value="Tetracycline Repressor, domain 2"/>
    <property type="match status" value="1"/>
</dbReference>
<protein>
    <submittedName>
        <fullName evidence="6">AcrR family transcriptional regulator</fullName>
    </submittedName>
</protein>
<evidence type="ECO:0000313" key="7">
    <source>
        <dbReference type="Proteomes" id="UP001519332"/>
    </source>
</evidence>
<evidence type="ECO:0000313" key="6">
    <source>
        <dbReference type="EMBL" id="MBP2330020.1"/>
    </source>
</evidence>
<dbReference type="InterPro" id="IPR036271">
    <property type="entry name" value="Tet_transcr_reg_TetR-rel_C_sf"/>
</dbReference>
<dbReference type="Pfam" id="PF21597">
    <property type="entry name" value="TetR_C_43"/>
    <property type="match status" value="1"/>
</dbReference>
<dbReference type="PANTHER" id="PTHR30055">
    <property type="entry name" value="HTH-TYPE TRANSCRIPTIONAL REGULATOR RUTR"/>
    <property type="match status" value="1"/>
</dbReference>
<keyword evidence="1" id="KW-0805">Transcription regulation</keyword>
<name>A0ABS4U1E9_9PSEU</name>
<proteinExistence type="predicted"/>
<dbReference type="InterPro" id="IPR001647">
    <property type="entry name" value="HTH_TetR"/>
</dbReference>
<comment type="caution">
    <text evidence="6">The sequence shown here is derived from an EMBL/GenBank/DDBJ whole genome shotgun (WGS) entry which is preliminary data.</text>
</comment>
<dbReference type="InterPro" id="IPR049445">
    <property type="entry name" value="TetR_SbtR-like_C"/>
</dbReference>
<evidence type="ECO:0000256" key="1">
    <source>
        <dbReference type="ARBA" id="ARBA00023015"/>
    </source>
</evidence>
<accession>A0ABS4U1E9</accession>
<dbReference type="RefSeq" id="WP_245378760.1">
    <property type="nucleotide sequence ID" value="NZ_JAGINW010000001.1"/>
</dbReference>
<keyword evidence="2 4" id="KW-0238">DNA-binding</keyword>
<dbReference type="PANTHER" id="PTHR30055:SF234">
    <property type="entry name" value="HTH-TYPE TRANSCRIPTIONAL REGULATOR BETI"/>
    <property type="match status" value="1"/>
</dbReference>
<reference evidence="6 7" key="1">
    <citation type="submission" date="2021-03" db="EMBL/GenBank/DDBJ databases">
        <title>Sequencing the genomes of 1000 actinobacteria strains.</title>
        <authorList>
            <person name="Klenk H.-P."/>
        </authorList>
    </citation>
    <scope>NUCLEOTIDE SEQUENCE [LARGE SCALE GENOMIC DNA]</scope>
    <source>
        <strain evidence="6 7">DSM 46670</strain>
    </source>
</reference>
<dbReference type="InterPro" id="IPR050109">
    <property type="entry name" value="HTH-type_TetR-like_transc_reg"/>
</dbReference>
<keyword evidence="3" id="KW-0804">Transcription</keyword>
<evidence type="ECO:0000259" key="5">
    <source>
        <dbReference type="PROSITE" id="PS50977"/>
    </source>
</evidence>
<evidence type="ECO:0000256" key="3">
    <source>
        <dbReference type="ARBA" id="ARBA00023163"/>
    </source>
</evidence>
<gene>
    <name evidence="6" type="ORF">JOF56_010405</name>
</gene>
<feature type="domain" description="HTH tetR-type" evidence="5">
    <location>
        <begin position="9"/>
        <end position="68"/>
    </location>
</feature>
<dbReference type="Pfam" id="PF00440">
    <property type="entry name" value="TetR_N"/>
    <property type="match status" value="1"/>
</dbReference>
<dbReference type="PROSITE" id="PS50977">
    <property type="entry name" value="HTH_TETR_2"/>
    <property type="match status" value="1"/>
</dbReference>
<dbReference type="Proteomes" id="UP001519332">
    <property type="component" value="Unassembled WGS sequence"/>
</dbReference>
<feature type="DNA-binding region" description="H-T-H motif" evidence="4">
    <location>
        <begin position="31"/>
        <end position="50"/>
    </location>
</feature>
<dbReference type="SUPFAM" id="SSF48498">
    <property type="entry name" value="Tetracyclin repressor-like, C-terminal domain"/>
    <property type="match status" value="1"/>
</dbReference>
<keyword evidence="7" id="KW-1185">Reference proteome</keyword>